<gene>
    <name evidence="1" type="ORF">A7K91_21045</name>
</gene>
<protein>
    <submittedName>
        <fullName evidence="1">Uncharacterized protein</fullName>
    </submittedName>
</protein>
<proteinExistence type="predicted"/>
<name>A0A1A5YKS4_9BACL</name>
<dbReference type="RefSeq" id="WP_068682429.1">
    <property type="nucleotide sequence ID" value="NZ_LYPA01000050.1"/>
</dbReference>
<organism evidence="1 2">
    <name type="scientific">Paenibacillus oryzae</name>
    <dbReference type="NCBI Taxonomy" id="1844972"/>
    <lineage>
        <taxon>Bacteria</taxon>
        <taxon>Bacillati</taxon>
        <taxon>Bacillota</taxon>
        <taxon>Bacilli</taxon>
        <taxon>Bacillales</taxon>
        <taxon>Paenibacillaceae</taxon>
        <taxon>Paenibacillus</taxon>
    </lineage>
</organism>
<evidence type="ECO:0000313" key="2">
    <source>
        <dbReference type="Proteomes" id="UP000092024"/>
    </source>
</evidence>
<dbReference type="Proteomes" id="UP000092024">
    <property type="component" value="Unassembled WGS sequence"/>
</dbReference>
<evidence type="ECO:0000313" key="1">
    <source>
        <dbReference type="EMBL" id="OBR66216.1"/>
    </source>
</evidence>
<dbReference type="EMBL" id="LYPA01000050">
    <property type="protein sequence ID" value="OBR66216.1"/>
    <property type="molecule type" value="Genomic_DNA"/>
</dbReference>
<comment type="caution">
    <text evidence="1">The sequence shown here is derived from an EMBL/GenBank/DDBJ whole genome shotgun (WGS) entry which is preliminary data.</text>
</comment>
<accession>A0A1A5YKS4</accession>
<dbReference type="AlphaFoldDB" id="A0A1A5YKS4"/>
<sequence>MNVSKPVNVNTTCQCQHYSATATKAYQSSPDRSFADLLALYSIKSANENVMNARLPASSPDPYLHSPSLLSRGLSQSADLLSSLLLYSAFSGSSLTGTPLLAGTSPLSATTLLSGTPLLYGSSMYSGLLRNPVQSQFNTLY</sequence>
<keyword evidence="2" id="KW-1185">Reference proteome</keyword>
<dbReference type="STRING" id="1844972.A7K91_21045"/>
<reference evidence="1 2" key="1">
    <citation type="submission" date="2016-05" db="EMBL/GenBank/DDBJ databases">
        <title>Paenibacillus oryzae. sp. nov., isolated from the rice root.</title>
        <authorList>
            <person name="Zhang J."/>
            <person name="Zhang X."/>
        </authorList>
    </citation>
    <scope>NUCLEOTIDE SEQUENCE [LARGE SCALE GENOMIC DNA]</scope>
    <source>
        <strain evidence="1 2">1DrF-4</strain>
    </source>
</reference>